<name>A0ABS7H463_9HYPH</name>
<reference evidence="2 3" key="1">
    <citation type="journal article" date="2021" name="MBio">
        <title>Poor Competitiveness of Bradyrhizobium in Pigeon Pea Root Colonization in Indian Soils.</title>
        <authorList>
            <person name="Chalasani D."/>
            <person name="Basu A."/>
            <person name="Pullabhotla S.V.S.R.N."/>
            <person name="Jorrin B."/>
            <person name="Neal A.L."/>
            <person name="Poole P.S."/>
            <person name="Podile A.R."/>
            <person name="Tkacz A."/>
        </authorList>
    </citation>
    <scope>NUCLEOTIDE SEQUENCE [LARGE SCALE GENOMIC DNA]</scope>
    <source>
        <strain evidence="2 3">HU44</strain>
    </source>
</reference>
<keyword evidence="3" id="KW-1185">Reference proteome</keyword>
<sequence>MPVYLTFPGLGTACIEFDQVRLGSTVPPVQLRAALPMSELNAAFFKFGVRASPPNGSYWSEIRATCTTGGGGLAALLPYAALLGRHAATEVEVAVDFPCSSAKTTAEMLPRVVGQLDKRYHRRGHLRVVVDPAQITGPRGCLPLPTFYFEDRSARTRLKVYGRERKCAGGAFNGYAVRAEWTLKGDAIKDQLRLRGKQVHDLHGADLADFVRRNLIQAEIDHSKLGRLFLGKAQLQRLGCQKAAGRFVPAGMTAQDYWAMRAGMLFLHVRAARDVDRLGGEEWATEVTQNSPAQVRGYLKELQHREEKRLQQSGRKVGRARRRFSRHHLKQVVRKKPGS</sequence>
<feature type="region of interest" description="Disordered" evidence="1">
    <location>
        <begin position="305"/>
        <end position="339"/>
    </location>
</feature>
<protein>
    <recommendedName>
        <fullName evidence="4">Replication protein</fullName>
    </recommendedName>
</protein>
<accession>A0ABS7H463</accession>
<evidence type="ECO:0000256" key="1">
    <source>
        <dbReference type="SAM" id="MobiDB-lite"/>
    </source>
</evidence>
<gene>
    <name evidence="2" type="ORF">JNB71_01700</name>
</gene>
<proteinExistence type="predicted"/>
<organism evidence="2 3">
    <name type="scientific">Rhizobium herbae</name>
    <dbReference type="NCBI Taxonomy" id="508661"/>
    <lineage>
        <taxon>Bacteria</taxon>
        <taxon>Pseudomonadati</taxon>
        <taxon>Pseudomonadota</taxon>
        <taxon>Alphaproteobacteria</taxon>
        <taxon>Hyphomicrobiales</taxon>
        <taxon>Rhizobiaceae</taxon>
        <taxon>Rhizobium/Agrobacterium group</taxon>
        <taxon>Rhizobium</taxon>
    </lineage>
</organism>
<dbReference type="Proteomes" id="UP000757604">
    <property type="component" value="Unassembled WGS sequence"/>
</dbReference>
<evidence type="ECO:0008006" key="4">
    <source>
        <dbReference type="Google" id="ProtNLM"/>
    </source>
</evidence>
<feature type="compositionally biased region" description="Basic residues" evidence="1">
    <location>
        <begin position="316"/>
        <end position="339"/>
    </location>
</feature>
<dbReference type="EMBL" id="JAEUAO010000001">
    <property type="protein sequence ID" value="MBW9062019.1"/>
    <property type="molecule type" value="Genomic_DNA"/>
</dbReference>
<evidence type="ECO:0000313" key="3">
    <source>
        <dbReference type="Proteomes" id="UP000757604"/>
    </source>
</evidence>
<dbReference type="RefSeq" id="WP_220370114.1">
    <property type="nucleotide sequence ID" value="NZ_JAEUAO010000001.1"/>
</dbReference>
<comment type="caution">
    <text evidence="2">The sequence shown here is derived from an EMBL/GenBank/DDBJ whole genome shotgun (WGS) entry which is preliminary data.</text>
</comment>
<evidence type="ECO:0000313" key="2">
    <source>
        <dbReference type="EMBL" id="MBW9062019.1"/>
    </source>
</evidence>